<accession>A0A0Q2LLT9</accession>
<dbReference type="OrthoDB" id="9797653at2"/>
<dbReference type="SUPFAM" id="SSF89796">
    <property type="entry name" value="CoA-transferase family III (CaiB/BaiF)"/>
    <property type="match status" value="1"/>
</dbReference>
<dbReference type="Proteomes" id="UP000051677">
    <property type="component" value="Unassembled WGS sequence"/>
</dbReference>
<evidence type="ECO:0000313" key="1">
    <source>
        <dbReference type="EMBL" id="KQH76961.1"/>
    </source>
</evidence>
<reference evidence="1 2" key="1">
    <citation type="submission" date="2015-10" db="EMBL/GenBank/DDBJ databases">
        <title>Mycobacterium gordonae draft genome assembly.</title>
        <authorList>
            <person name="Ustinova V."/>
            <person name="Smirnova T."/>
            <person name="Blagodatskikh K."/>
            <person name="Varlamov D."/>
            <person name="Larionova E."/>
            <person name="Chernousova L."/>
        </authorList>
    </citation>
    <scope>NUCLEOTIDE SEQUENCE [LARGE SCALE GENOMIC DNA]</scope>
    <source>
        <strain evidence="1 2">CTRI 14-8773</strain>
    </source>
</reference>
<proteinExistence type="predicted"/>
<dbReference type="Gene3D" id="3.30.1540.10">
    <property type="entry name" value="formyl-coa transferase, domain 3"/>
    <property type="match status" value="1"/>
</dbReference>
<protein>
    <submittedName>
        <fullName evidence="1">CoA-transferase</fullName>
    </submittedName>
</protein>
<dbReference type="Pfam" id="PF02515">
    <property type="entry name" value="CoA_transf_3"/>
    <property type="match status" value="1"/>
</dbReference>
<dbReference type="InterPro" id="IPR003673">
    <property type="entry name" value="CoA-Trfase_fam_III"/>
</dbReference>
<dbReference type="InterPro" id="IPR050509">
    <property type="entry name" value="CoA-transferase_III"/>
</dbReference>
<dbReference type="AlphaFoldDB" id="A0A0Q2LLT9"/>
<dbReference type="PANTHER" id="PTHR48228:SF2">
    <property type="entry name" value="E-CINNAMOYL-COA:R-PHENYLLACTATE COA TRANSFERASE LARGE SUBUNIT"/>
    <property type="match status" value="1"/>
</dbReference>
<sequence length="406" mass="43468">MAGMLSGVRVVELASWTYVPSAGVALADWGADVIKVEGVSSGDPGRALVVGGFTRQAARADVDFILELSNRGKRSIAIDIKTETGRELFGRLLASADVFLTNWLPGALERARLTVEDIRSFNPRIIIARGTGLGVRGPDRDSGGFDAATYLARGGVAYTLTPFGTENPAVQGPAFGDLQGGATLAGGVCAALFHRERTGEPSIVDSSLLAQAMWAIAPSISVADLFDIDGIPGAPPGLAINPLVARYKTKDNRWIQLVFLQPDKFWAGFCRRMGLAELANDERFVPSANLIANAAEATAIFANAFASHDLAHWRQVLDDEPGVWGALATPRETLHDPQVEPNGYVIANVDDQGEKYRIVAAPVQFNETPPGPSRAPEHGQHTEEILLELDVDWDQIAQAKDVKAIL</sequence>
<dbReference type="EMBL" id="LKTM01000339">
    <property type="protein sequence ID" value="KQH76961.1"/>
    <property type="molecule type" value="Genomic_DNA"/>
</dbReference>
<dbReference type="RefSeq" id="WP_055580003.1">
    <property type="nucleotide sequence ID" value="NZ_LKTM01000339.1"/>
</dbReference>
<keyword evidence="1" id="KW-0808">Transferase</keyword>
<dbReference type="Gene3D" id="3.40.50.10540">
    <property type="entry name" value="Crotonobetainyl-coa:carnitine coa-transferase, domain 1"/>
    <property type="match status" value="1"/>
</dbReference>
<dbReference type="STRING" id="1778.A9W97_09175"/>
<dbReference type="GO" id="GO:0016740">
    <property type="term" value="F:transferase activity"/>
    <property type="evidence" value="ECO:0007669"/>
    <property type="project" value="UniProtKB-KW"/>
</dbReference>
<name>A0A0Q2LLT9_MYCGO</name>
<dbReference type="PANTHER" id="PTHR48228">
    <property type="entry name" value="SUCCINYL-COA--D-CITRAMALATE COA-TRANSFERASE"/>
    <property type="match status" value="1"/>
</dbReference>
<comment type="caution">
    <text evidence="1">The sequence shown here is derived from an EMBL/GenBank/DDBJ whole genome shotgun (WGS) entry which is preliminary data.</text>
</comment>
<organism evidence="1 2">
    <name type="scientific">Mycobacterium gordonae</name>
    <dbReference type="NCBI Taxonomy" id="1778"/>
    <lineage>
        <taxon>Bacteria</taxon>
        <taxon>Bacillati</taxon>
        <taxon>Actinomycetota</taxon>
        <taxon>Actinomycetes</taxon>
        <taxon>Mycobacteriales</taxon>
        <taxon>Mycobacteriaceae</taxon>
        <taxon>Mycobacterium</taxon>
    </lineage>
</organism>
<gene>
    <name evidence="1" type="ORF">AO501_10785</name>
</gene>
<dbReference type="InterPro" id="IPR023606">
    <property type="entry name" value="CoA-Trfase_III_dom_1_sf"/>
</dbReference>
<evidence type="ECO:0000313" key="2">
    <source>
        <dbReference type="Proteomes" id="UP000051677"/>
    </source>
</evidence>
<dbReference type="InterPro" id="IPR044855">
    <property type="entry name" value="CoA-Trfase_III_dom3_sf"/>
</dbReference>